<evidence type="ECO:0000256" key="8">
    <source>
        <dbReference type="HAMAP-Rule" id="MF_00500"/>
    </source>
</evidence>
<dbReference type="Proteomes" id="UP000051813">
    <property type="component" value="Unassembled WGS sequence"/>
</dbReference>
<proteinExistence type="inferred from homology"/>
<dbReference type="Pfam" id="PF01649">
    <property type="entry name" value="Ribosomal_S20p"/>
    <property type="match status" value="1"/>
</dbReference>
<dbReference type="GO" id="GO:0015935">
    <property type="term" value="C:small ribosomal subunit"/>
    <property type="evidence" value="ECO:0007669"/>
    <property type="project" value="TreeGrafter"/>
</dbReference>
<keyword evidence="3 8" id="KW-0699">rRNA-binding</keyword>
<dbReference type="FunFam" id="1.20.58.110:FF:000001">
    <property type="entry name" value="30S ribosomal protein S20"/>
    <property type="match status" value="1"/>
</dbReference>
<evidence type="ECO:0000313" key="10">
    <source>
        <dbReference type="Proteomes" id="UP000051813"/>
    </source>
</evidence>
<evidence type="ECO:0000313" key="9">
    <source>
        <dbReference type="EMBL" id="KRM78458.1"/>
    </source>
</evidence>
<evidence type="ECO:0000256" key="5">
    <source>
        <dbReference type="ARBA" id="ARBA00022980"/>
    </source>
</evidence>
<evidence type="ECO:0000256" key="4">
    <source>
        <dbReference type="ARBA" id="ARBA00022884"/>
    </source>
</evidence>
<dbReference type="GO" id="GO:0006412">
    <property type="term" value="P:translation"/>
    <property type="evidence" value="ECO:0007669"/>
    <property type="project" value="UniProtKB-UniRule"/>
</dbReference>
<evidence type="ECO:0000256" key="3">
    <source>
        <dbReference type="ARBA" id="ARBA00022730"/>
    </source>
</evidence>
<dbReference type="GO" id="GO:0003735">
    <property type="term" value="F:structural constituent of ribosome"/>
    <property type="evidence" value="ECO:0007669"/>
    <property type="project" value="InterPro"/>
</dbReference>
<reference evidence="9 10" key="1">
    <citation type="journal article" date="2015" name="Genome Announc.">
        <title>Expanding the biotechnology potential of lactobacilli through comparative genomics of 213 strains and associated genera.</title>
        <authorList>
            <person name="Sun Z."/>
            <person name="Harris H.M."/>
            <person name="McCann A."/>
            <person name="Guo C."/>
            <person name="Argimon S."/>
            <person name="Zhang W."/>
            <person name="Yang X."/>
            <person name="Jeffery I.B."/>
            <person name="Cooney J.C."/>
            <person name="Kagawa T.F."/>
            <person name="Liu W."/>
            <person name="Song Y."/>
            <person name="Salvetti E."/>
            <person name="Wrobel A."/>
            <person name="Rasinkangas P."/>
            <person name="Parkhill J."/>
            <person name="Rea M.C."/>
            <person name="O'Sullivan O."/>
            <person name="Ritari J."/>
            <person name="Douillard F.P."/>
            <person name="Paul Ross R."/>
            <person name="Yang R."/>
            <person name="Briner A.E."/>
            <person name="Felis G.E."/>
            <person name="de Vos W.M."/>
            <person name="Barrangou R."/>
            <person name="Klaenhammer T.R."/>
            <person name="Caufield P.W."/>
            <person name="Cui Y."/>
            <person name="Zhang H."/>
            <person name="O'Toole P.W."/>
        </authorList>
    </citation>
    <scope>NUCLEOTIDE SEQUENCE [LARGE SCALE GENOMIC DNA]</scope>
    <source>
        <strain evidence="9 10">DSM 20335</strain>
    </source>
</reference>
<dbReference type="InterPro" id="IPR036510">
    <property type="entry name" value="Ribosomal_bS20_sf"/>
</dbReference>
<name>A0A0R2BH17_9LACO</name>
<dbReference type="EMBL" id="AYYK01000017">
    <property type="protein sequence ID" value="KRM78458.1"/>
    <property type="molecule type" value="Genomic_DNA"/>
</dbReference>
<dbReference type="STRING" id="1423738.FC84_GL000899"/>
<comment type="similarity">
    <text evidence="2 8">Belongs to the bacterial ribosomal protein bS20 family.</text>
</comment>
<dbReference type="SUPFAM" id="SSF46992">
    <property type="entry name" value="Ribosomal protein S20"/>
    <property type="match status" value="1"/>
</dbReference>
<evidence type="ECO:0000256" key="1">
    <source>
        <dbReference type="ARBA" id="ARBA00003134"/>
    </source>
</evidence>
<evidence type="ECO:0000256" key="6">
    <source>
        <dbReference type="ARBA" id="ARBA00023274"/>
    </source>
</evidence>
<dbReference type="AlphaFoldDB" id="A0A0R2BH17"/>
<gene>
    <name evidence="8" type="primary">rpsT</name>
    <name evidence="9" type="ORF">FC84_GL000899</name>
</gene>
<evidence type="ECO:0000256" key="2">
    <source>
        <dbReference type="ARBA" id="ARBA00007634"/>
    </source>
</evidence>
<sequence>MTLMPQIKSAIKRVKTNEKARLANASQKAAMRTTVKKFETANAANAENTDALYKDAIRSVDMAASKGLIKANKAARDKSRLTKLNNAN</sequence>
<comment type="caution">
    <text evidence="9">The sequence shown here is derived from an EMBL/GenBank/DDBJ whole genome shotgun (WGS) entry which is preliminary data.</text>
</comment>
<keyword evidence="4 8" id="KW-0694">RNA-binding</keyword>
<keyword evidence="10" id="KW-1185">Reference proteome</keyword>
<protein>
    <recommendedName>
        <fullName evidence="7 8">Small ribosomal subunit protein bS20</fullName>
    </recommendedName>
</protein>
<dbReference type="PANTHER" id="PTHR33398:SF1">
    <property type="entry name" value="SMALL RIBOSOMAL SUBUNIT PROTEIN BS20C"/>
    <property type="match status" value="1"/>
</dbReference>
<dbReference type="GO" id="GO:0070181">
    <property type="term" value="F:small ribosomal subunit rRNA binding"/>
    <property type="evidence" value="ECO:0007669"/>
    <property type="project" value="TreeGrafter"/>
</dbReference>
<keyword evidence="5 8" id="KW-0689">Ribosomal protein</keyword>
<accession>A0A0R2BH17</accession>
<keyword evidence="6 8" id="KW-0687">Ribonucleoprotein</keyword>
<dbReference type="Gene3D" id="1.20.58.110">
    <property type="entry name" value="Ribosomal protein S20"/>
    <property type="match status" value="1"/>
</dbReference>
<organism evidence="9 10">
    <name type="scientific">Lapidilactobacillus dextrinicus DSM 20335</name>
    <dbReference type="NCBI Taxonomy" id="1423738"/>
    <lineage>
        <taxon>Bacteria</taxon>
        <taxon>Bacillati</taxon>
        <taxon>Bacillota</taxon>
        <taxon>Bacilli</taxon>
        <taxon>Lactobacillales</taxon>
        <taxon>Lactobacillaceae</taxon>
        <taxon>Lapidilactobacillus</taxon>
    </lineage>
</organism>
<dbReference type="InterPro" id="IPR002583">
    <property type="entry name" value="Ribosomal_bS20"/>
</dbReference>
<dbReference type="HAMAP" id="MF_00500">
    <property type="entry name" value="Ribosomal_bS20"/>
    <property type="match status" value="1"/>
</dbReference>
<dbReference type="NCBIfam" id="TIGR00029">
    <property type="entry name" value="S20"/>
    <property type="match status" value="1"/>
</dbReference>
<comment type="function">
    <text evidence="1 8">Binds directly to 16S ribosomal RNA.</text>
</comment>
<dbReference type="GO" id="GO:0005829">
    <property type="term" value="C:cytosol"/>
    <property type="evidence" value="ECO:0007669"/>
    <property type="project" value="TreeGrafter"/>
</dbReference>
<dbReference type="PATRIC" id="fig|1423738.3.peg.909"/>
<dbReference type="PANTHER" id="PTHR33398">
    <property type="entry name" value="30S RIBOSOMAL PROTEIN S20"/>
    <property type="match status" value="1"/>
</dbReference>
<evidence type="ECO:0000256" key="7">
    <source>
        <dbReference type="ARBA" id="ARBA00035136"/>
    </source>
</evidence>